<sequence length="281" mass="28444">MPRRPRRAARPALATLLALTTIGVGVAATSTLATACTGSTGASAGRGSFEVGGSRTCDGDRPARDGGRRPAAERHASLVDVAVGTCGNAGCDGPQAPCAPGLDRASVTTTVAGAGPENAVRRSTCVAAGDPGVAAAATPVVTAADLRSVGLPAAEVRLEPPTGEAVVGLPVNVWTRPVPVLRTVDVLGVPVTVRAVPRRWTWRFGDGATLGPTADPGHPWPAMTTTHTYSRSGTFTVSGTTTWTADYLVPGAGWRPVAGTVEVDGDVGNLTVRTATNLLTR</sequence>
<dbReference type="Gene3D" id="2.60.40.10">
    <property type="entry name" value="Immunoglobulins"/>
    <property type="match status" value="1"/>
</dbReference>
<organism evidence="4 5">
    <name type="scientific">Kineococcus gynurae</name>
    <dbReference type="NCBI Taxonomy" id="452979"/>
    <lineage>
        <taxon>Bacteria</taxon>
        <taxon>Bacillati</taxon>
        <taxon>Actinomycetota</taxon>
        <taxon>Actinomycetes</taxon>
        <taxon>Kineosporiales</taxon>
        <taxon>Kineosporiaceae</taxon>
        <taxon>Kineococcus</taxon>
    </lineage>
</organism>
<evidence type="ECO:0000256" key="1">
    <source>
        <dbReference type="SAM" id="MobiDB-lite"/>
    </source>
</evidence>
<dbReference type="RefSeq" id="WP_380137234.1">
    <property type="nucleotide sequence ID" value="NZ_JBHLUI010000008.1"/>
</dbReference>
<name>A0ABV5LVW8_9ACTN</name>
<evidence type="ECO:0000256" key="2">
    <source>
        <dbReference type="SAM" id="SignalP"/>
    </source>
</evidence>
<keyword evidence="2" id="KW-0732">Signal</keyword>
<feature type="chain" id="PRO_5045965541" evidence="2">
    <location>
        <begin position="28"/>
        <end position="281"/>
    </location>
</feature>
<gene>
    <name evidence="4" type="ORF">ACFFVI_14760</name>
</gene>
<feature type="domain" description="PKD" evidence="3">
    <location>
        <begin position="197"/>
        <end position="242"/>
    </location>
</feature>
<feature type="compositionally biased region" description="Basic and acidic residues" evidence="1">
    <location>
        <begin position="57"/>
        <end position="71"/>
    </location>
</feature>
<dbReference type="Pfam" id="PF00801">
    <property type="entry name" value="PKD"/>
    <property type="match status" value="1"/>
</dbReference>
<accession>A0ABV5LVW8</accession>
<protein>
    <submittedName>
        <fullName evidence="4">PKD domain-containing protein</fullName>
    </submittedName>
</protein>
<dbReference type="SUPFAM" id="SSF49299">
    <property type="entry name" value="PKD domain"/>
    <property type="match status" value="1"/>
</dbReference>
<dbReference type="EMBL" id="JBHMDM010000007">
    <property type="protein sequence ID" value="MFB9378230.1"/>
    <property type="molecule type" value="Genomic_DNA"/>
</dbReference>
<proteinExistence type="predicted"/>
<evidence type="ECO:0000313" key="5">
    <source>
        <dbReference type="Proteomes" id="UP001589748"/>
    </source>
</evidence>
<dbReference type="InterPro" id="IPR000601">
    <property type="entry name" value="PKD_dom"/>
</dbReference>
<dbReference type="InterPro" id="IPR035986">
    <property type="entry name" value="PKD_dom_sf"/>
</dbReference>
<keyword evidence="5" id="KW-1185">Reference proteome</keyword>
<dbReference type="PROSITE" id="PS50093">
    <property type="entry name" value="PKD"/>
    <property type="match status" value="1"/>
</dbReference>
<feature type="signal peptide" evidence="2">
    <location>
        <begin position="1"/>
        <end position="27"/>
    </location>
</feature>
<feature type="region of interest" description="Disordered" evidence="1">
    <location>
        <begin position="41"/>
        <end position="71"/>
    </location>
</feature>
<evidence type="ECO:0000259" key="3">
    <source>
        <dbReference type="PROSITE" id="PS50093"/>
    </source>
</evidence>
<dbReference type="InterPro" id="IPR013783">
    <property type="entry name" value="Ig-like_fold"/>
</dbReference>
<comment type="caution">
    <text evidence="4">The sequence shown here is derived from an EMBL/GenBank/DDBJ whole genome shotgun (WGS) entry which is preliminary data.</text>
</comment>
<dbReference type="Proteomes" id="UP001589748">
    <property type="component" value="Unassembled WGS sequence"/>
</dbReference>
<evidence type="ECO:0000313" key="4">
    <source>
        <dbReference type="EMBL" id="MFB9378230.1"/>
    </source>
</evidence>
<dbReference type="CDD" id="cd00146">
    <property type="entry name" value="PKD"/>
    <property type="match status" value="1"/>
</dbReference>
<reference evidence="4 5" key="1">
    <citation type="submission" date="2024-09" db="EMBL/GenBank/DDBJ databases">
        <authorList>
            <person name="Sun Q."/>
            <person name="Mori K."/>
        </authorList>
    </citation>
    <scope>NUCLEOTIDE SEQUENCE [LARGE SCALE GENOMIC DNA]</scope>
    <source>
        <strain evidence="4 5">TISTR 1856</strain>
    </source>
</reference>